<dbReference type="Proteomes" id="UP000326178">
    <property type="component" value="Chromosome"/>
</dbReference>
<accession>A0A5J6F6T0</accession>
<dbReference type="AlphaFoldDB" id="A0A5J6F6T0"/>
<dbReference type="OrthoDB" id="3199405at2"/>
<evidence type="ECO:0000256" key="1">
    <source>
        <dbReference type="SAM" id="SignalP"/>
    </source>
</evidence>
<dbReference type="InterPro" id="IPR002018">
    <property type="entry name" value="CarbesteraseB"/>
</dbReference>
<protein>
    <submittedName>
        <fullName evidence="3">Carboxylesterase</fullName>
    </submittedName>
</protein>
<evidence type="ECO:0000313" key="4">
    <source>
        <dbReference type="Proteomes" id="UP000326178"/>
    </source>
</evidence>
<reference evidence="3 4" key="1">
    <citation type="submission" date="2017-09" db="EMBL/GenBank/DDBJ databases">
        <authorList>
            <person name="Lee N."/>
            <person name="Cho B.-K."/>
        </authorList>
    </citation>
    <scope>NUCLEOTIDE SEQUENCE [LARGE SCALE GENOMIC DNA]</scope>
    <source>
        <strain evidence="3 4">ATCC 12769</strain>
    </source>
</reference>
<keyword evidence="4" id="KW-1185">Reference proteome</keyword>
<feature type="signal peptide" evidence="1">
    <location>
        <begin position="1"/>
        <end position="24"/>
    </location>
</feature>
<name>A0A5J6F6T0_9ACTN</name>
<organism evidence="3 4">
    <name type="scientific">Streptomyces nitrosporeus</name>
    <dbReference type="NCBI Taxonomy" id="28894"/>
    <lineage>
        <taxon>Bacteria</taxon>
        <taxon>Bacillati</taxon>
        <taxon>Actinomycetota</taxon>
        <taxon>Actinomycetes</taxon>
        <taxon>Kitasatosporales</taxon>
        <taxon>Streptomycetaceae</taxon>
        <taxon>Streptomyces</taxon>
    </lineage>
</organism>
<dbReference type="SUPFAM" id="SSF53474">
    <property type="entry name" value="alpha/beta-Hydrolases"/>
    <property type="match status" value="1"/>
</dbReference>
<sequence length="561" mass="59483">MAAKRTVVLAVLAGALFLTVSAPATDFPDPAGSGSGVAAPTVRTDTGLVRGRATAAHTVFRGIPYAGPPKGAYRWAAPRPVRPWSGVRDATEPGPLCPQTASAYTDVSSQEEDCLVLDVTARAPASTGRPAPVLVWIHGDGAVGGGAFFDARRLADRGVVVVTINYRLGVFGGFAYPGLQGSGTFALQDQQAALRWVRRNAAAFGGDPGNVTVAGSSFGAAAISGHLTSPGARGLFHRAVLASGEGMMDMPAGAMGEGVPAYPHYTWRTERESRETGLGMTSALGCAGPDPRQALRCLRALPVRELLEVPGIMNAFQAFAYGNDVLPELPEEALREGRFTRVPVMTGATADEHRLFVGMAHDAIGSPFTADRYERALATAFGSDADTVAARYPVTAFPSPALAWATVVTDRMWARGTHAQATALGRRTPTYAYEFADKDAPMYLPLPGAFDFGAYHAGDTPYVFEDPDAQKHFTGAQRRLSDTMTDYWAHFARTGSPDRPGLPRWPRFEPADAVPHTQSLAPDRIGPVDYAKEHRLGFWLRLAGQAASPAPQPAKGKEPAS</sequence>
<evidence type="ECO:0000259" key="2">
    <source>
        <dbReference type="Pfam" id="PF00135"/>
    </source>
</evidence>
<dbReference type="EMBL" id="CP023702">
    <property type="protein sequence ID" value="QEU70755.1"/>
    <property type="molecule type" value="Genomic_DNA"/>
</dbReference>
<dbReference type="KEGG" id="snk:CP967_01205"/>
<dbReference type="InterPro" id="IPR050309">
    <property type="entry name" value="Type-B_Carboxylest/Lipase"/>
</dbReference>
<feature type="domain" description="Carboxylesterase type B" evidence="2">
    <location>
        <begin position="39"/>
        <end position="511"/>
    </location>
</feature>
<keyword evidence="1" id="KW-0732">Signal</keyword>
<dbReference type="RefSeq" id="WP_150486119.1">
    <property type="nucleotide sequence ID" value="NZ_BMUV01000011.1"/>
</dbReference>
<evidence type="ECO:0000313" key="3">
    <source>
        <dbReference type="EMBL" id="QEU70755.1"/>
    </source>
</evidence>
<gene>
    <name evidence="3" type="ORF">CP967_01205</name>
</gene>
<dbReference type="InterPro" id="IPR029058">
    <property type="entry name" value="AB_hydrolase_fold"/>
</dbReference>
<proteinExistence type="predicted"/>
<dbReference type="PANTHER" id="PTHR11559">
    <property type="entry name" value="CARBOXYLESTERASE"/>
    <property type="match status" value="1"/>
</dbReference>
<dbReference type="Pfam" id="PF00135">
    <property type="entry name" value="COesterase"/>
    <property type="match status" value="1"/>
</dbReference>
<feature type="chain" id="PRO_5023895498" evidence="1">
    <location>
        <begin position="25"/>
        <end position="561"/>
    </location>
</feature>
<dbReference type="Gene3D" id="3.40.50.1820">
    <property type="entry name" value="alpha/beta hydrolase"/>
    <property type="match status" value="1"/>
</dbReference>